<name>A0ABS0XNQ1_9SPHN</name>
<accession>A0ABS0XNQ1</accession>
<comment type="caution">
    <text evidence="2">The sequence shown here is derived from an EMBL/GenBank/DDBJ whole genome shotgun (WGS) entry which is preliminary data.</text>
</comment>
<feature type="domain" description="Glycosyl transferase family 1" evidence="1">
    <location>
        <begin position="241"/>
        <end position="349"/>
    </location>
</feature>
<dbReference type="Pfam" id="PF00534">
    <property type="entry name" value="Glycos_transf_1"/>
    <property type="match status" value="1"/>
</dbReference>
<evidence type="ECO:0000313" key="3">
    <source>
        <dbReference type="Proteomes" id="UP000640426"/>
    </source>
</evidence>
<keyword evidence="3" id="KW-1185">Reference proteome</keyword>
<dbReference type="PANTHER" id="PTHR46401">
    <property type="entry name" value="GLYCOSYLTRANSFERASE WBBK-RELATED"/>
    <property type="match status" value="1"/>
</dbReference>
<proteinExistence type="predicted"/>
<dbReference type="InterPro" id="IPR001296">
    <property type="entry name" value="Glyco_trans_1"/>
</dbReference>
<organism evidence="2 3">
    <name type="scientific">Sphingomonas mollis</name>
    <dbReference type="NCBI Taxonomy" id="2795726"/>
    <lineage>
        <taxon>Bacteria</taxon>
        <taxon>Pseudomonadati</taxon>
        <taxon>Pseudomonadota</taxon>
        <taxon>Alphaproteobacteria</taxon>
        <taxon>Sphingomonadales</taxon>
        <taxon>Sphingomonadaceae</taxon>
        <taxon>Sphingomonas</taxon>
    </lineage>
</organism>
<evidence type="ECO:0000313" key="2">
    <source>
        <dbReference type="EMBL" id="MBJ6121368.1"/>
    </source>
</evidence>
<gene>
    <name evidence="2" type="ORF">JAO74_06140</name>
</gene>
<dbReference type="Proteomes" id="UP000640426">
    <property type="component" value="Unassembled WGS sequence"/>
</dbReference>
<dbReference type="EMBL" id="JAELXS010000003">
    <property type="protein sequence ID" value="MBJ6121368.1"/>
    <property type="molecule type" value="Genomic_DNA"/>
</dbReference>
<dbReference type="RefSeq" id="WP_199036210.1">
    <property type="nucleotide sequence ID" value="NZ_JAELXS010000003.1"/>
</dbReference>
<evidence type="ECO:0000259" key="1">
    <source>
        <dbReference type="Pfam" id="PF00534"/>
    </source>
</evidence>
<dbReference type="PANTHER" id="PTHR46401:SF9">
    <property type="entry name" value="MANNOSYLTRANSFERASE A"/>
    <property type="match status" value="1"/>
</dbReference>
<dbReference type="Gene3D" id="3.40.50.2000">
    <property type="entry name" value="Glycogen Phosphorylase B"/>
    <property type="match status" value="1"/>
</dbReference>
<sequence>MMPNGPPSAADAIVAIDVTDTLVRGLGTGIQRVVRKIAQNAGDFPDVVLVFSDGTDFHKLDTAALNALLSPRPSGELGKLPPSPSRIVKDFVKSGIIRFPSIHVAIQQRTVGRWFTAETEKWRSGSPIRFKHGDKLVLLDTFWNGCGVLPAAARVRSSGAEIITVVHDTIPITHPDQVPADVASSFPYEMRKAFELSDAILATARTNLDVVQKQMGIWQMSRPTDYFHLGADIPRDFRKPTRATDISPNFLVVGTIEPRKGHAIILDAFEKFWENGVDAKLTFVGKIGWIEQDLSQRLSSLATSNNYFTLNTSASDEVLESLYADADAVIVASSIEGFGLPIVESLNRGGTSYRKRNTDIPGNRRSARHLFQDGRCGRSSANAE</sequence>
<protein>
    <submittedName>
        <fullName evidence="2">Glycosyltransferase</fullName>
    </submittedName>
</protein>
<dbReference type="SUPFAM" id="SSF53756">
    <property type="entry name" value="UDP-Glycosyltransferase/glycogen phosphorylase"/>
    <property type="match status" value="1"/>
</dbReference>
<reference evidence="3" key="1">
    <citation type="submission" date="2020-12" db="EMBL/GenBank/DDBJ databases">
        <title>Hymenobacter sp.</title>
        <authorList>
            <person name="Kim M.K."/>
        </authorList>
    </citation>
    <scope>NUCLEOTIDE SEQUENCE [LARGE SCALE GENOMIC DNA]</scope>
    <source>
        <strain evidence="3">BT553</strain>
    </source>
</reference>